<accession>A0A9W6ICF6</accession>
<organism evidence="2 3">
    <name type="scientific">Streptosporangium carneum</name>
    <dbReference type="NCBI Taxonomy" id="47481"/>
    <lineage>
        <taxon>Bacteria</taxon>
        <taxon>Bacillati</taxon>
        <taxon>Actinomycetota</taxon>
        <taxon>Actinomycetes</taxon>
        <taxon>Streptosporangiales</taxon>
        <taxon>Streptosporangiaceae</taxon>
        <taxon>Streptosporangium</taxon>
    </lineage>
</organism>
<name>A0A9W6ICF6_9ACTN</name>
<gene>
    <name evidence="2" type="ORF">GCM10017600_85560</name>
</gene>
<evidence type="ECO:0000256" key="1">
    <source>
        <dbReference type="SAM" id="MobiDB-lite"/>
    </source>
</evidence>
<comment type="caution">
    <text evidence="2">The sequence shown here is derived from an EMBL/GenBank/DDBJ whole genome shotgun (WGS) entry which is preliminary data.</text>
</comment>
<evidence type="ECO:0000313" key="2">
    <source>
        <dbReference type="EMBL" id="GLK15143.1"/>
    </source>
</evidence>
<feature type="compositionally biased region" description="Low complexity" evidence="1">
    <location>
        <begin position="123"/>
        <end position="144"/>
    </location>
</feature>
<keyword evidence="3" id="KW-1185">Reference proteome</keyword>
<dbReference type="AlphaFoldDB" id="A0A9W6ICF6"/>
<proteinExistence type="predicted"/>
<reference evidence="2" key="2">
    <citation type="submission" date="2023-01" db="EMBL/GenBank/DDBJ databases">
        <authorList>
            <person name="Sun Q."/>
            <person name="Evtushenko L."/>
        </authorList>
    </citation>
    <scope>NUCLEOTIDE SEQUENCE</scope>
    <source>
        <strain evidence="2">VKM Ac-2007</strain>
    </source>
</reference>
<evidence type="ECO:0000313" key="3">
    <source>
        <dbReference type="Proteomes" id="UP001143474"/>
    </source>
</evidence>
<evidence type="ECO:0008006" key="4">
    <source>
        <dbReference type="Google" id="ProtNLM"/>
    </source>
</evidence>
<sequence>MWCGATVLAASITWFGVRDVLRSQVFDDARVESLNSALTRVGAAPLVPTTPTGPGETPGTPSASPSRSRHVPAPDVSVTATRDTRQTRTTGSPHTTIRDPARSKGSTISNPVRSTTAAPPPAQTTSAAPKAARPSATPSSSAQAALADEGTRVVSARNGSVSFSIEAGVCRLVAASPNAGFESQVSQADGWIRVDLVQGQHGSAVFCIGKENRTDVWEY</sequence>
<dbReference type="EMBL" id="BSEV01000043">
    <property type="protein sequence ID" value="GLK15143.1"/>
    <property type="molecule type" value="Genomic_DNA"/>
</dbReference>
<dbReference type="Proteomes" id="UP001143474">
    <property type="component" value="Unassembled WGS sequence"/>
</dbReference>
<feature type="compositionally biased region" description="Polar residues" evidence="1">
    <location>
        <begin position="104"/>
        <end position="114"/>
    </location>
</feature>
<feature type="compositionally biased region" description="Low complexity" evidence="1">
    <location>
        <begin position="49"/>
        <end position="61"/>
    </location>
</feature>
<reference evidence="2" key="1">
    <citation type="journal article" date="2014" name="Int. J. Syst. Evol. Microbiol.">
        <title>Complete genome sequence of Corynebacterium casei LMG S-19264T (=DSM 44701T), isolated from a smear-ripened cheese.</title>
        <authorList>
            <consortium name="US DOE Joint Genome Institute (JGI-PGF)"/>
            <person name="Walter F."/>
            <person name="Albersmeier A."/>
            <person name="Kalinowski J."/>
            <person name="Ruckert C."/>
        </authorList>
    </citation>
    <scope>NUCLEOTIDE SEQUENCE</scope>
    <source>
        <strain evidence="2">VKM Ac-2007</strain>
    </source>
</reference>
<protein>
    <recommendedName>
        <fullName evidence="4">Secreted protein</fullName>
    </recommendedName>
</protein>
<feature type="region of interest" description="Disordered" evidence="1">
    <location>
        <begin position="42"/>
        <end position="144"/>
    </location>
</feature>